<dbReference type="OrthoDB" id="4849160at2759"/>
<dbReference type="AlphaFoldDB" id="A0A9N9UIQ2"/>
<dbReference type="Pfam" id="PF03443">
    <property type="entry name" value="AA9"/>
    <property type="match status" value="1"/>
</dbReference>
<evidence type="ECO:0000313" key="14">
    <source>
        <dbReference type="EMBL" id="CAG9992108.1"/>
    </source>
</evidence>
<evidence type="ECO:0000256" key="3">
    <source>
        <dbReference type="ARBA" id="ARBA00022525"/>
    </source>
</evidence>
<keyword evidence="5" id="KW-0136">Cellulose degradation</keyword>
<keyword evidence="6" id="KW-1015">Disulfide bond</keyword>
<keyword evidence="15" id="KW-1185">Reference proteome</keyword>
<comment type="caution">
    <text evidence="14">The sequence shown here is derived from an EMBL/GenBank/DDBJ whole genome shotgun (WGS) entry which is preliminary data.</text>
</comment>
<evidence type="ECO:0000256" key="4">
    <source>
        <dbReference type="ARBA" id="ARBA00022729"/>
    </source>
</evidence>
<reference evidence="15" key="1">
    <citation type="submission" date="2019-06" db="EMBL/GenBank/DDBJ databases">
        <authorList>
            <person name="Broberg M."/>
        </authorList>
    </citation>
    <scope>NUCLEOTIDE SEQUENCE [LARGE SCALE GENOMIC DNA]</scope>
</reference>
<protein>
    <recommendedName>
        <fullName evidence="11">lytic cellulose monooxygenase (C4-dehydrogenating)</fullName>
        <ecNumber evidence="11">1.14.99.56</ecNumber>
    </recommendedName>
</protein>
<evidence type="ECO:0000256" key="12">
    <source>
        <dbReference type="SAM" id="SignalP"/>
    </source>
</evidence>
<evidence type="ECO:0000259" key="13">
    <source>
        <dbReference type="Pfam" id="PF03443"/>
    </source>
</evidence>
<dbReference type="PANTHER" id="PTHR33353">
    <property type="entry name" value="PUTATIVE (AFU_ORTHOLOGUE AFUA_1G12560)-RELATED"/>
    <property type="match status" value="1"/>
</dbReference>
<comment type="similarity">
    <text evidence="9">Belongs to the polysaccharide monooxygenase AA9 family.</text>
</comment>
<keyword evidence="4 12" id="KW-0732">Signal</keyword>
<keyword evidence="7" id="KW-0119">Carbohydrate metabolism</keyword>
<sequence>MLRLAVASAFSSLLAVVNAHGGAMHYIIDGEVYTGNWDIQNNTEGSIGRQWNWGGVSKLEDPYLACGNNGVPHANSQYAPIVAGNVVTANYSLDTKSEGAERPWTFGHPYGAMLAYMAACAEEGCEGVDLNAPIWFKVWEAGLISGTWADGYWAMRDVFEGAELDISTPASLKPGKYILRHEMLNLQTGPAQWFPQCIQLDVSGSGDSLPSTEDLVAFPGAYDNDLEKSFTIKGGSPWFYVTHGKDTVSRLSTLRFVPRSINESVGQEPSQCRFHQVPLAFVWILVNDMVGHSGADSGRRDAGPLAACPRAGLVSLANGLDGGGVNCCLGDVAEPLVGEGGAPRPPRTTVVSMMGMVSMVMMLRSPSFRGWGVVSTSVVMSGSRWASGPLPVSVIQAPASSVGRRLCSWSSKNVSMMKIVRVMIVPV</sequence>
<dbReference type="EC" id="1.14.99.56" evidence="11"/>
<dbReference type="PANTHER" id="PTHR33353:SF19">
    <property type="entry name" value="GLYCOSYLHYDROLASE FAMILY 61-8 PROTEIN"/>
    <property type="match status" value="1"/>
</dbReference>
<evidence type="ECO:0000256" key="11">
    <source>
        <dbReference type="ARBA" id="ARBA00047174"/>
    </source>
</evidence>
<evidence type="ECO:0000256" key="7">
    <source>
        <dbReference type="ARBA" id="ARBA00023277"/>
    </source>
</evidence>
<dbReference type="InterPro" id="IPR005103">
    <property type="entry name" value="AA9_LPMO"/>
</dbReference>
<dbReference type="Proteomes" id="UP000754883">
    <property type="component" value="Unassembled WGS sequence"/>
</dbReference>
<reference evidence="14 15" key="2">
    <citation type="submission" date="2021-10" db="EMBL/GenBank/DDBJ databases">
        <authorList>
            <person name="Piombo E."/>
        </authorList>
    </citation>
    <scope>NUCLEOTIDE SEQUENCE [LARGE SCALE GENOMIC DNA]</scope>
</reference>
<evidence type="ECO:0000256" key="2">
    <source>
        <dbReference type="ARBA" id="ARBA00004613"/>
    </source>
</evidence>
<dbReference type="Gene3D" id="2.70.50.70">
    <property type="match status" value="1"/>
</dbReference>
<keyword evidence="3" id="KW-0964">Secreted</keyword>
<evidence type="ECO:0000256" key="9">
    <source>
        <dbReference type="ARBA" id="ARBA00044502"/>
    </source>
</evidence>
<feature type="signal peptide" evidence="12">
    <location>
        <begin position="1"/>
        <end position="19"/>
    </location>
</feature>
<evidence type="ECO:0000256" key="5">
    <source>
        <dbReference type="ARBA" id="ARBA00023001"/>
    </source>
</evidence>
<feature type="domain" description="Auxiliary Activity family 9 catalytic" evidence="13">
    <location>
        <begin position="20"/>
        <end position="225"/>
    </location>
</feature>
<dbReference type="EMBL" id="CABFNO020001481">
    <property type="protein sequence ID" value="CAG9992108.1"/>
    <property type="molecule type" value="Genomic_DNA"/>
</dbReference>
<evidence type="ECO:0000256" key="8">
    <source>
        <dbReference type="ARBA" id="ARBA00023326"/>
    </source>
</evidence>
<organism evidence="14 15">
    <name type="scientific">Clonostachys byssicola</name>
    <dbReference type="NCBI Taxonomy" id="160290"/>
    <lineage>
        <taxon>Eukaryota</taxon>
        <taxon>Fungi</taxon>
        <taxon>Dikarya</taxon>
        <taxon>Ascomycota</taxon>
        <taxon>Pezizomycotina</taxon>
        <taxon>Sordariomycetes</taxon>
        <taxon>Hypocreomycetidae</taxon>
        <taxon>Hypocreales</taxon>
        <taxon>Bionectriaceae</taxon>
        <taxon>Clonostachys</taxon>
    </lineage>
</organism>
<comment type="cofactor">
    <cofactor evidence="1">
        <name>Cu(2+)</name>
        <dbReference type="ChEBI" id="CHEBI:29036"/>
    </cofactor>
</comment>
<evidence type="ECO:0000313" key="15">
    <source>
        <dbReference type="Proteomes" id="UP000754883"/>
    </source>
</evidence>
<gene>
    <name evidence="14" type="ORF">CBYS24578_00015027</name>
</gene>
<keyword evidence="8" id="KW-0624">Polysaccharide degradation</keyword>
<evidence type="ECO:0000256" key="1">
    <source>
        <dbReference type="ARBA" id="ARBA00001973"/>
    </source>
</evidence>
<dbReference type="GO" id="GO:0030245">
    <property type="term" value="P:cellulose catabolic process"/>
    <property type="evidence" value="ECO:0007669"/>
    <property type="project" value="UniProtKB-KW"/>
</dbReference>
<evidence type="ECO:0000256" key="6">
    <source>
        <dbReference type="ARBA" id="ARBA00023157"/>
    </source>
</evidence>
<dbReference type="GO" id="GO:0005576">
    <property type="term" value="C:extracellular region"/>
    <property type="evidence" value="ECO:0007669"/>
    <property type="project" value="UniProtKB-SubCell"/>
</dbReference>
<accession>A0A9N9UIQ2</accession>
<feature type="chain" id="PRO_5040338638" description="lytic cellulose monooxygenase (C4-dehydrogenating)" evidence="12">
    <location>
        <begin position="20"/>
        <end position="427"/>
    </location>
</feature>
<dbReference type="InterPro" id="IPR049892">
    <property type="entry name" value="AA9"/>
</dbReference>
<evidence type="ECO:0000256" key="10">
    <source>
        <dbReference type="ARBA" id="ARBA00045077"/>
    </source>
</evidence>
<name>A0A9N9UIQ2_9HYPO</name>
<comment type="subcellular location">
    <subcellularLocation>
        <location evidence="2">Secreted</location>
    </subcellularLocation>
</comment>
<proteinExistence type="inferred from homology"/>
<comment type="catalytic activity">
    <reaction evidence="10">
        <text>[(1-&gt;4)-beta-D-glucosyl]n+m + reduced acceptor + O2 = 4-dehydro-beta-D-glucosyl-[(1-&gt;4)-beta-D-glucosyl]n-1 + [(1-&gt;4)-beta-D-glucosyl]m + acceptor + H2O.</text>
        <dbReference type="EC" id="1.14.99.56"/>
    </reaction>
</comment>